<dbReference type="EMBL" id="JPOS01000037">
    <property type="protein sequence ID" value="KGE87381.1"/>
    <property type="molecule type" value="Genomic_DNA"/>
</dbReference>
<accession>A0A098S5S2</accession>
<dbReference type="AlphaFoldDB" id="A0A098S5S2"/>
<comment type="caution">
    <text evidence="1">The sequence shown here is derived from an EMBL/GenBank/DDBJ whole genome shotgun (WGS) entry which is preliminary data.</text>
</comment>
<evidence type="ECO:0000313" key="2">
    <source>
        <dbReference type="Proteomes" id="UP000029736"/>
    </source>
</evidence>
<proteinExistence type="predicted"/>
<dbReference type="STRING" id="1524460.IX84_15390"/>
<evidence type="ECO:0000313" key="1">
    <source>
        <dbReference type="EMBL" id="KGE87381.1"/>
    </source>
</evidence>
<gene>
    <name evidence="1" type="ORF">IX84_15390</name>
</gene>
<name>A0A098S5S2_9BACT</name>
<dbReference type="RefSeq" id="WP_044222279.1">
    <property type="nucleotide sequence ID" value="NZ_JBKAGJ010000036.1"/>
</dbReference>
<organism evidence="1 2">
    <name type="scientific">Phaeodactylibacter xiamenensis</name>
    <dbReference type="NCBI Taxonomy" id="1524460"/>
    <lineage>
        <taxon>Bacteria</taxon>
        <taxon>Pseudomonadati</taxon>
        <taxon>Bacteroidota</taxon>
        <taxon>Saprospiria</taxon>
        <taxon>Saprospirales</taxon>
        <taxon>Haliscomenobacteraceae</taxon>
        <taxon>Phaeodactylibacter</taxon>
    </lineage>
</organism>
<evidence type="ECO:0008006" key="3">
    <source>
        <dbReference type="Google" id="ProtNLM"/>
    </source>
</evidence>
<dbReference type="Proteomes" id="UP000029736">
    <property type="component" value="Unassembled WGS sequence"/>
</dbReference>
<keyword evidence="2" id="KW-1185">Reference proteome</keyword>
<dbReference type="OrthoDB" id="1490979at2"/>
<protein>
    <recommendedName>
        <fullName evidence="3">Tetratricopeptide repeat protein</fullName>
    </recommendedName>
</protein>
<sequence length="485" mass="58194">MYQSRLVQHIRELPAKKRERFRQFVNSPYFNQHDRTTALLEFILKKLDGRPSGLSKERAYKALFPGEGFNEQQLYNVMSYLNKLYYRFMAAEYTEKQRYLESIFTLEEAFDNHQFDIMTNRGKQLMKKLKKDPVHNSEYFQASYRLNHALGYYSGTYFDRAETNTFQSMLDELDKYYMLEKLRNCCHLTANSLILNTSYNFRMLNELLEHLRANWPDFEDEYSIVMYHTALMSMLEEDNPDHYQRMKRMLAENMKSFSETEGRDLYSFSYNYCIRMINAGHRDYQVELFQLYKQGLKQDLLLDKGLISEWDYKNIATLGARLKEFTWTENFLQEYQEKLPAHRKENAYNYNLGNLYYNKGLYEEALSALLLVQFTDVKYHLSTTFLLLRTYYALQDTEALLSLIETFRIYVIRNRKMTVEQKRGYTNFLRFAKKLVLIKHSASTYSRKDFEKEIDELRDKIEISENVINKYWLLEECHTGAKATA</sequence>
<reference evidence="1 2" key="1">
    <citation type="journal article" date="2014" name="Int. J. Syst. Evol. Microbiol.">
        <title>Phaeodactylibacter xiamenensis gen. nov., sp. nov., a member of the family Saprospiraceae isolated from the marine alga Phaeodactylum tricornutum.</title>
        <authorList>
            <person name="Chen Z.Jr."/>
            <person name="Lei X."/>
            <person name="Lai Q."/>
            <person name="Li Y."/>
            <person name="Zhang B."/>
            <person name="Zhang J."/>
            <person name="Zhang H."/>
            <person name="Yang L."/>
            <person name="Zheng W."/>
            <person name="Tian Y."/>
            <person name="Yu Z."/>
            <person name="Xu H.Jr."/>
            <person name="Zheng T."/>
        </authorList>
    </citation>
    <scope>NUCLEOTIDE SEQUENCE [LARGE SCALE GENOMIC DNA]</scope>
    <source>
        <strain evidence="1 2">KD52</strain>
    </source>
</reference>